<feature type="transmembrane region" description="Helical" evidence="5">
    <location>
        <begin position="101"/>
        <end position="120"/>
    </location>
</feature>
<dbReference type="SUPFAM" id="SSF103473">
    <property type="entry name" value="MFS general substrate transporter"/>
    <property type="match status" value="1"/>
</dbReference>
<feature type="transmembrane region" description="Helical" evidence="5">
    <location>
        <begin position="212"/>
        <end position="230"/>
    </location>
</feature>
<dbReference type="GO" id="GO:0016020">
    <property type="term" value="C:membrane"/>
    <property type="evidence" value="ECO:0007669"/>
    <property type="project" value="UniProtKB-SubCell"/>
</dbReference>
<keyword evidence="2 5" id="KW-0812">Transmembrane</keyword>
<dbReference type="PANTHER" id="PTHR23514:SF13">
    <property type="entry name" value="INNER MEMBRANE PROTEIN YBJJ"/>
    <property type="match status" value="1"/>
</dbReference>
<dbReference type="GO" id="GO:0022857">
    <property type="term" value="F:transmembrane transporter activity"/>
    <property type="evidence" value="ECO:0007669"/>
    <property type="project" value="InterPro"/>
</dbReference>
<sequence length="410" mass="42751">MTVISRERQTEVQRSLVVVFLLQGFIAAALIPRVPDIIDNIGVSFAEWGVISAFGTIGAAAGLFVANRAIERYGVRTTTIVSLSSVGISNASLGWLTDSTLYFVINSAMALALSVFVIAVNSQTVVLQTLSGRVIIGRFHAAWSAGAASSAALSGFLANLLPVGIHLTLFSAVGLGVFFLVVPRLLSRDEERIAEGKSGEVAVAWRLMPKRVYLLGVGLAFGVFPEAALWDWSSVYGRDALGFDPARAAVPYASFAVAMIVGRVLIDVVGKRVHVSLQAAVGGVLAAVAMTLSILIGPAAIAQNEGVGLVLVGFLWALAGLGTASMAPSFLSSAAIVSGMSAAAALTRMSVMQTIVIIALKFAMGASAETAGVEVSMWLTVVAWIAASVVAFIVLRLSRRHHATTHVSSN</sequence>
<feature type="transmembrane region" description="Helical" evidence="5">
    <location>
        <begin position="343"/>
        <end position="363"/>
    </location>
</feature>
<evidence type="ECO:0000256" key="4">
    <source>
        <dbReference type="ARBA" id="ARBA00023136"/>
    </source>
</evidence>
<name>A0A6J6G6X9_9ZZZZ</name>
<gene>
    <name evidence="6" type="ORF">UFOPK1788_00611</name>
</gene>
<feature type="transmembrane region" description="Helical" evidence="5">
    <location>
        <begin position="73"/>
        <end position="95"/>
    </location>
</feature>
<feature type="transmembrane region" description="Helical" evidence="5">
    <location>
        <begin position="250"/>
        <end position="269"/>
    </location>
</feature>
<dbReference type="InterPro" id="IPR036259">
    <property type="entry name" value="MFS_trans_sf"/>
</dbReference>
<dbReference type="InterPro" id="IPR051788">
    <property type="entry name" value="MFS_Transporter"/>
</dbReference>
<dbReference type="EMBL" id="CAEZUE010000066">
    <property type="protein sequence ID" value="CAB4592538.1"/>
    <property type="molecule type" value="Genomic_DNA"/>
</dbReference>
<dbReference type="Pfam" id="PF07690">
    <property type="entry name" value="MFS_1"/>
    <property type="match status" value="1"/>
</dbReference>
<organism evidence="6">
    <name type="scientific">freshwater metagenome</name>
    <dbReference type="NCBI Taxonomy" id="449393"/>
    <lineage>
        <taxon>unclassified sequences</taxon>
        <taxon>metagenomes</taxon>
        <taxon>ecological metagenomes</taxon>
    </lineage>
</organism>
<protein>
    <submittedName>
        <fullName evidence="6">Unannotated protein</fullName>
    </submittedName>
</protein>
<evidence type="ECO:0000313" key="6">
    <source>
        <dbReference type="EMBL" id="CAB4592538.1"/>
    </source>
</evidence>
<comment type="subcellular location">
    <subcellularLocation>
        <location evidence="1">Membrane</location>
        <topology evidence="1">Multi-pass membrane protein</topology>
    </subcellularLocation>
</comment>
<evidence type="ECO:0000256" key="2">
    <source>
        <dbReference type="ARBA" id="ARBA00022692"/>
    </source>
</evidence>
<feature type="transmembrane region" description="Helical" evidence="5">
    <location>
        <begin position="43"/>
        <end position="66"/>
    </location>
</feature>
<dbReference type="InterPro" id="IPR011701">
    <property type="entry name" value="MFS"/>
</dbReference>
<feature type="transmembrane region" description="Helical" evidence="5">
    <location>
        <begin position="141"/>
        <end position="161"/>
    </location>
</feature>
<evidence type="ECO:0000256" key="1">
    <source>
        <dbReference type="ARBA" id="ARBA00004141"/>
    </source>
</evidence>
<feature type="transmembrane region" description="Helical" evidence="5">
    <location>
        <begin position="167"/>
        <end position="186"/>
    </location>
</feature>
<feature type="transmembrane region" description="Helical" evidence="5">
    <location>
        <begin position="375"/>
        <end position="395"/>
    </location>
</feature>
<proteinExistence type="predicted"/>
<feature type="transmembrane region" description="Helical" evidence="5">
    <location>
        <begin position="12"/>
        <end position="31"/>
    </location>
</feature>
<keyword evidence="3 5" id="KW-1133">Transmembrane helix</keyword>
<dbReference type="PANTHER" id="PTHR23514">
    <property type="entry name" value="BYPASS OF STOP CODON PROTEIN 6"/>
    <property type="match status" value="1"/>
</dbReference>
<dbReference type="Gene3D" id="1.20.1250.20">
    <property type="entry name" value="MFS general substrate transporter like domains"/>
    <property type="match status" value="1"/>
</dbReference>
<feature type="transmembrane region" description="Helical" evidence="5">
    <location>
        <begin position="307"/>
        <end position="331"/>
    </location>
</feature>
<reference evidence="6" key="1">
    <citation type="submission" date="2020-05" db="EMBL/GenBank/DDBJ databases">
        <authorList>
            <person name="Chiriac C."/>
            <person name="Salcher M."/>
            <person name="Ghai R."/>
            <person name="Kavagutti S V."/>
        </authorList>
    </citation>
    <scope>NUCLEOTIDE SEQUENCE</scope>
</reference>
<feature type="transmembrane region" description="Helical" evidence="5">
    <location>
        <begin position="281"/>
        <end position="301"/>
    </location>
</feature>
<dbReference type="AlphaFoldDB" id="A0A6J6G6X9"/>
<evidence type="ECO:0000256" key="3">
    <source>
        <dbReference type="ARBA" id="ARBA00022989"/>
    </source>
</evidence>
<accession>A0A6J6G6X9</accession>
<evidence type="ECO:0000256" key="5">
    <source>
        <dbReference type="SAM" id="Phobius"/>
    </source>
</evidence>
<keyword evidence="4 5" id="KW-0472">Membrane</keyword>